<feature type="region of interest" description="Disordered" evidence="1">
    <location>
        <begin position="161"/>
        <end position="203"/>
    </location>
</feature>
<feature type="compositionally biased region" description="Pro residues" evidence="1">
    <location>
        <begin position="72"/>
        <end position="81"/>
    </location>
</feature>
<sequence length="286" mass="29507">MELCEKSLLLTGAILPEPTTPTLCKASCPHHLGGLGRRPLRPAGPGSPRQRPRSADTGAVPSLPGARGPVRPSQPPRPGTAPPGGTARQRGRTAPPPPLPADVAHEAAALLVQEARPAVGRLHPALPGGAPVLTQERHGDGTERDQHRDWERRRRLERCVADPSRTRCGPEQDSTRSGAGQTGAEQGSTLSGAGPYPKRRQERCGGCERAPRYLCDGSGRVLPEARAGPAPPHVAVFIGAGPARGVGAGQGGASGAARARLSAPPSLARVRGAFALPALSVVCGKR</sequence>
<name>A0A8C5J3F8_JUNHY</name>
<evidence type="ECO:0000313" key="3">
    <source>
        <dbReference type="Proteomes" id="UP000694408"/>
    </source>
</evidence>
<accession>A0A8C5J3F8</accession>
<feature type="region of interest" description="Disordered" evidence="1">
    <location>
        <begin position="122"/>
        <end position="149"/>
    </location>
</feature>
<keyword evidence="3" id="KW-1185">Reference proteome</keyword>
<evidence type="ECO:0000256" key="1">
    <source>
        <dbReference type="SAM" id="MobiDB-lite"/>
    </source>
</evidence>
<feature type="compositionally biased region" description="Basic and acidic residues" evidence="1">
    <location>
        <begin position="135"/>
        <end position="149"/>
    </location>
</feature>
<reference evidence="2" key="1">
    <citation type="submission" date="2025-08" db="UniProtKB">
        <authorList>
            <consortium name="Ensembl"/>
        </authorList>
    </citation>
    <scope>IDENTIFICATION</scope>
</reference>
<organism evidence="2 3">
    <name type="scientific">Junco hyemalis</name>
    <name type="common">Dark-eyed junco</name>
    <dbReference type="NCBI Taxonomy" id="40217"/>
    <lineage>
        <taxon>Eukaryota</taxon>
        <taxon>Metazoa</taxon>
        <taxon>Chordata</taxon>
        <taxon>Craniata</taxon>
        <taxon>Vertebrata</taxon>
        <taxon>Euteleostomi</taxon>
        <taxon>Archelosauria</taxon>
        <taxon>Archosauria</taxon>
        <taxon>Dinosauria</taxon>
        <taxon>Saurischia</taxon>
        <taxon>Theropoda</taxon>
        <taxon>Coelurosauria</taxon>
        <taxon>Aves</taxon>
        <taxon>Neognathae</taxon>
        <taxon>Neoaves</taxon>
        <taxon>Telluraves</taxon>
        <taxon>Australaves</taxon>
        <taxon>Passeriformes</taxon>
        <taxon>Passerellidae</taxon>
        <taxon>Junco</taxon>
    </lineage>
</organism>
<dbReference type="Ensembl" id="ENSJHYT00000013835.1">
    <property type="protein sequence ID" value="ENSJHYP00000011441.1"/>
    <property type="gene ID" value="ENSJHYG00000008930.1"/>
</dbReference>
<feature type="compositionally biased region" description="Basic and acidic residues" evidence="1">
    <location>
        <begin position="161"/>
        <end position="174"/>
    </location>
</feature>
<reference evidence="2" key="2">
    <citation type="submission" date="2025-09" db="UniProtKB">
        <authorList>
            <consortium name="Ensembl"/>
        </authorList>
    </citation>
    <scope>IDENTIFICATION</scope>
</reference>
<protein>
    <submittedName>
        <fullName evidence="2">Uncharacterized protein</fullName>
    </submittedName>
</protein>
<feature type="compositionally biased region" description="Polar residues" evidence="1">
    <location>
        <begin position="175"/>
        <end position="191"/>
    </location>
</feature>
<feature type="region of interest" description="Disordered" evidence="1">
    <location>
        <begin position="34"/>
        <end position="101"/>
    </location>
</feature>
<dbReference type="Proteomes" id="UP000694408">
    <property type="component" value="Unplaced"/>
</dbReference>
<evidence type="ECO:0000313" key="2">
    <source>
        <dbReference type="Ensembl" id="ENSJHYP00000011441.1"/>
    </source>
</evidence>
<proteinExistence type="predicted"/>
<dbReference type="AlphaFoldDB" id="A0A8C5J3F8"/>